<comment type="caution">
    <text evidence="11">The sequence shown here is derived from an EMBL/GenBank/DDBJ whole genome shotgun (WGS) entry which is preliminary data.</text>
</comment>
<dbReference type="GO" id="GO:0006397">
    <property type="term" value="P:mRNA processing"/>
    <property type="evidence" value="ECO:0007669"/>
    <property type="project" value="UniProtKB-KW"/>
</dbReference>
<evidence type="ECO:0000256" key="4">
    <source>
        <dbReference type="ARBA" id="ARBA00023015"/>
    </source>
</evidence>
<feature type="region of interest" description="Disordered" evidence="9">
    <location>
        <begin position="1"/>
        <end position="24"/>
    </location>
</feature>
<evidence type="ECO:0000256" key="3">
    <source>
        <dbReference type="ARBA" id="ARBA00022664"/>
    </source>
</evidence>
<evidence type="ECO:0000256" key="9">
    <source>
        <dbReference type="SAM" id="MobiDB-lite"/>
    </source>
</evidence>
<evidence type="ECO:0000259" key="10">
    <source>
        <dbReference type="Pfam" id="PF04696"/>
    </source>
</evidence>
<dbReference type="Proteomes" id="UP000886885">
    <property type="component" value="Chromosome 3A"/>
</dbReference>
<name>A0A8X8D8U2_POPTO</name>
<feature type="coiled-coil region" evidence="8">
    <location>
        <begin position="85"/>
        <end position="113"/>
    </location>
</feature>
<feature type="domain" description="Pinin/SDK/MemA protein" evidence="10">
    <location>
        <begin position="48"/>
        <end position="176"/>
    </location>
</feature>
<comment type="subcellular location">
    <subcellularLocation>
        <location evidence="1">Nucleus</location>
    </subcellularLocation>
</comment>
<dbReference type="EMBL" id="JAAWWB010000005">
    <property type="protein sequence ID" value="KAG6782002.1"/>
    <property type="molecule type" value="Genomic_DNA"/>
</dbReference>
<evidence type="ECO:0000313" key="11">
    <source>
        <dbReference type="EMBL" id="KAG6782002.1"/>
    </source>
</evidence>
<dbReference type="GO" id="GO:0008380">
    <property type="term" value="P:RNA splicing"/>
    <property type="evidence" value="ECO:0007669"/>
    <property type="project" value="UniProtKB-KW"/>
</dbReference>
<dbReference type="OrthoDB" id="849689at2759"/>
<sequence length="179" mass="20494">MGEVGNVGPATGIRGDGKPSSCNKVEVETPVIEPVPRALPRNQDPRLVSRNKRMPGQLLGTLEKFRKEDMKVSGTEAFIQRSIALQRAEQKAHEEHERLRQQECEQIAEQRRRDLTLSARIAVKAEEKKLELLFLRWNDHHKKLSNFIGTKAEPPIYYLPKQPLEKNATLLDQQRELVS</sequence>
<keyword evidence="3" id="KW-0507">mRNA processing</keyword>
<keyword evidence="4" id="KW-0805">Transcription regulation</keyword>
<evidence type="ECO:0000256" key="6">
    <source>
        <dbReference type="ARBA" id="ARBA00023187"/>
    </source>
</evidence>
<gene>
    <name evidence="11" type="ORF">POTOM_011388</name>
</gene>
<organism evidence="11 12">
    <name type="scientific">Populus tomentosa</name>
    <name type="common">Chinese white poplar</name>
    <dbReference type="NCBI Taxonomy" id="118781"/>
    <lineage>
        <taxon>Eukaryota</taxon>
        <taxon>Viridiplantae</taxon>
        <taxon>Streptophyta</taxon>
        <taxon>Embryophyta</taxon>
        <taxon>Tracheophyta</taxon>
        <taxon>Spermatophyta</taxon>
        <taxon>Magnoliopsida</taxon>
        <taxon>eudicotyledons</taxon>
        <taxon>Gunneridae</taxon>
        <taxon>Pentapetalae</taxon>
        <taxon>rosids</taxon>
        <taxon>fabids</taxon>
        <taxon>Malpighiales</taxon>
        <taxon>Salicaceae</taxon>
        <taxon>Saliceae</taxon>
        <taxon>Populus</taxon>
    </lineage>
</organism>
<dbReference type="InterPro" id="IPR006786">
    <property type="entry name" value="Pinin_SDK_MemA"/>
</dbReference>
<dbReference type="PANTHER" id="PTHR12707:SF0">
    <property type="entry name" value="PININ"/>
    <property type="match status" value="1"/>
</dbReference>
<accession>A0A8X8D8U2</accession>
<protein>
    <recommendedName>
        <fullName evidence="10">Pinin/SDK/MemA protein domain-containing protein</fullName>
    </recommendedName>
</protein>
<comment type="similarity">
    <text evidence="2">Belongs to the pinin family.</text>
</comment>
<dbReference type="Pfam" id="PF04696">
    <property type="entry name" value="Pinin_SDK_memA"/>
    <property type="match status" value="1"/>
</dbReference>
<keyword evidence="6" id="KW-0508">mRNA splicing</keyword>
<keyword evidence="7" id="KW-0539">Nucleus</keyword>
<reference evidence="11" key="1">
    <citation type="journal article" date="2020" name="bioRxiv">
        <title>Hybrid origin of Populus tomentosa Carr. identified through genome sequencing and phylogenomic analysis.</title>
        <authorList>
            <person name="An X."/>
            <person name="Gao K."/>
            <person name="Chen Z."/>
            <person name="Li J."/>
            <person name="Yang X."/>
            <person name="Yang X."/>
            <person name="Zhou J."/>
            <person name="Guo T."/>
            <person name="Zhao T."/>
            <person name="Huang S."/>
            <person name="Miao D."/>
            <person name="Khan W.U."/>
            <person name="Rao P."/>
            <person name="Ye M."/>
            <person name="Lei B."/>
            <person name="Liao W."/>
            <person name="Wang J."/>
            <person name="Ji L."/>
            <person name="Li Y."/>
            <person name="Guo B."/>
            <person name="Mustafa N.S."/>
            <person name="Li S."/>
            <person name="Yun Q."/>
            <person name="Keller S.R."/>
            <person name="Mao J."/>
            <person name="Zhang R."/>
            <person name="Strauss S.H."/>
        </authorList>
    </citation>
    <scope>NUCLEOTIDE SEQUENCE</scope>
    <source>
        <strain evidence="11">GM15</strain>
        <tissue evidence="11">Leaf</tissue>
    </source>
</reference>
<dbReference type="PANTHER" id="PTHR12707">
    <property type="entry name" value="PINN"/>
    <property type="match status" value="1"/>
</dbReference>
<keyword evidence="5" id="KW-0804">Transcription</keyword>
<keyword evidence="12" id="KW-1185">Reference proteome</keyword>
<evidence type="ECO:0000256" key="8">
    <source>
        <dbReference type="SAM" id="Coils"/>
    </source>
</evidence>
<evidence type="ECO:0000313" key="12">
    <source>
        <dbReference type="Proteomes" id="UP000886885"/>
    </source>
</evidence>
<evidence type="ECO:0000256" key="7">
    <source>
        <dbReference type="ARBA" id="ARBA00023242"/>
    </source>
</evidence>
<evidence type="ECO:0000256" key="5">
    <source>
        <dbReference type="ARBA" id="ARBA00023163"/>
    </source>
</evidence>
<evidence type="ECO:0000256" key="1">
    <source>
        <dbReference type="ARBA" id="ARBA00004123"/>
    </source>
</evidence>
<dbReference type="GO" id="GO:0071013">
    <property type="term" value="C:catalytic step 2 spliceosome"/>
    <property type="evidence" value="ECO:0007669"/>
    <property type="project" value="TreeGrafter"/>
</dbReference>
<dbReference type="InterPro" id="IPR039853">
    <property type="entry name" value="Pinin"/>
</dbReference>
<proteinExistence type="inferred from homology"/>
<evidence type="ECO:0000256" key="2">
    <source>
        <dbReference type="ARBA" id="ARBA00010386"/>
    </source>
</evidence>
<dbReference type="AlphaFoldDB" id="A0A8X8D8U2"/>
<keyword evidence="8" id="KW-0175">Coiled coil</keyword>